<keyword evidence="4 5" id="KW-0472">Membrane</keyword>
<keyword evidence="7" id="KW-1185">Reference proteome</keyword>
<dbReference type="Pfam" id="PF03208">
    <property type="entry name" value="PRA1"/>
    <property type="match status" value="1"/>
</dbReference>
<comment type="caution">
    <text evidence="6">The sequence shown here is derived from an EMBL/GenBank/DDBJ whole genome shotgun (WGS) entry which is preliminary data.</text>
</comment>
<dbReference type="PANTHER" id="PTHR19317:SF0">
    <property type="entry name" value="PRENYLATED RAB ACCEPTOR PROTEIN 1"/>
    <property type="match status" value="1"/>
</dbReference>
<evidence type="ECO:0000256" key="2">
    <source>
        <dbReference type="ARBA" id="ARBA00022692"/>
    </source>
</evidence>
<dbReference type="GO" id="GO:0005794">
    <property type="term" value="C:Golgi apparatus"/>
    <property type="evidence" value="ECO:0007669"/>
    <property type="project" value="TreeGrafter"/>
</dbReference>
<sequence>MAMEGQALMQRLPEALQQFRQERLQSLRPPQEFFDVQKSLSILASTPITSQGEMRVSKPADMGVATQRIKYNVNYFSGNYILLFLLLAVYSLLTNPLLLIAIAFLIGGYIGINRFIPEPVQFGSTTVEPKHLYMVLLIVGIPILWIAAPIASFFWLVGSSSVLILSHAALVEPGVESEYGTVQGV</sequence>
<evidence type="ECO:0000256" key="1">
    <source>
        <dbReference type="ARBA" id="ARBA00004141"/>
    </source>
</evidence>
<evidence type="ECO:0000256" key="3">
    <source>
        <dbReference type="ARBA" id="ARBA00022989"/>
    </source>
</evidence>
<keyword evidence="3 5" id="KW-1133">Transmembrane helix</keyword>
<dbReference type="AlphaFoldDB" id="A0A9P7B205"/>
<accession>A0A9P7B205</accession>
<keyword evidence="2 5" id="KW-0812">Transmembrane</keyword>
<evidence type="ECO:0000256" key="4">
    <source>
        <dbReference type="ARBA" id="ARBA00023136"/>
    </source>
</evidence>
<dbReference type="PANTHER" id="PTHR19317">
    <property type="entry name" value="PRENYLATED RAB ACCEPTOR 1-RELATED"/>
    <property type="match status" value="1"/>
</dbReference>
<comment type="similarity">
    <text evidence="5">Belongs to the PRA1 family.</text>
</comment>
<evidence type="ECO:0000313" key="6">
    <source>
        <dbReference type="EMBL" id="KAG0654340.1"/>
    </source>
</evidence>
<dbReference type="OrthoDB" id="63113at2759"/>
<dbReference type="EMBL" id="PUHQ01000152">
    <property type="protein sequence ID" value="KAG0654340.1"/>
    <property type="molecule type" value="Genomic_DNA"/>
</dbReference>
<evidence type="ECO:0000313" key="7">
    <source>
        <dbReference type="Proteomes" id="UP000777482"/>
    </source>
</evidence>
<comment type="subcellular location">
    <subcellularLocation>
        <location evidence="1 5">Membrane</location>
        <topology evidence="1 5">Multi-pass membrane protein</topology>
    </subcellularLocation>
</comment>
<gene>
    <name evidence="6" type="ORF">C6P46_001779</name>
</gene>
<proteinExistence type="inferred from homology"/>
<organism evidence="6 7">
    <name type="scientific">Rhodotorula mucilaginosa</name>
    <name type="common">Yeast</name>
    <name type="synonym">Rhodotorula rubra</name>
    <dbReference type="NCBI Taxonomy" id="5537"/>
    <lineage>
        <taxon>Eukaryota</taxon>
        <taxon>Fungi</taxon>
        <taxon>Dikarya</taxon>
        <taxon>Basidiomycota</taxon>
        <taxon>Pucciniomycotina</taxon>
        <taxon>Microbotryomycetes</taxon>
        <taxon>Sporidiobolales</taxon>
        <taxon>Sporidiobolaceae</taxon>
        <taxon>Rhodotorula</taxon>
    </lineage>
</organism>
<dbReference type="GO" id="GO:0016020">
    <property type="term" value="C:membrane"/>
    <property type="evidence" value="ECO:0007669"/>
    <property type="project" value="UniProtKB-SubCell"/>
</dbReference>
<protein>
    <recommendedName>
        <fullName evidence="5">PRA1 family protein</fullName>
    </recommendedName>
</protein>
<feature type="transmembrane region" description="Helical" evidence="5">
    <location>
        <begin position="80"/>
        <end position="112"/>
    </location>
</feature>
<evidence type="ECO:0000256" key="5">
    <source>
        <dbReference type="RuleBase" id="RU363107"/>
    </source>
</evidence>
<feature type="transmembrane region" description="Helical" evidence="5">
    <location>
        <begin position="132"/>
        <end position="157"/>
    </location>
</feature>
<name>A0A9P7B205_RHOMI</name>
<dbReference type="InterPro" id="IPR004895">
    <property type="entry name" value="Prenylated_rab_accept_PRA1"/>
</dbReference>
<reference evidence="6 7" key="1">
    <citation type="submission" date="2020-11" db="EMBL/GenBank/DDBJ databases">
        <title>Kefir isolates.</title>
        <authorList>
            <person name="Marcisauskas S."/>
            <person name="Kim Y."/>
            <person name="Blasche S."/>
        </authorList>
    </citation>
    <scope>NUCLEOTIDE SEQUENCE [LARGE SCALE GENOMIC DNA]</scope>
    <source>
        <strain evidence="6 7">KR</strain>
    </source>
</reference>
<dbReference type="Proteomes" id="UP000777482">
    <property type="component" value="Unassembled WGS sequence"/>
</dbReference>